<evidence type="ECO:0000313" key="3">
    <source>
        <dbReference type="Proteomes" id="UP000199400"/>
    </source>
</evidence>
<sequence length="262" mass="27875">MIDPRGPAEPAAEPPARERLRREVVLAHVPEDMSHGASTAAAARERSGEPAPPHVPADMPPVTPTAHAARERPPFGEPAPSHVPEDMSFPASTERPASPAVAPAPPNMSSRASADSAAWPWLVGLVLLGLSLSPMLRPLGYDSFPFSSFPMFAHGRKDAVFTVHRAVAVLPDGAQVTLPPRALGSDEVLQADVTLRHAVRRGKKATAALCKAIARRVAADPAHAEAVAVELLTERHDALRYFAGDPTPLSPPKRQARCKLPR</sequence>
<proteinExistence type="predicted"/>
<evidence type="ECO:0000313" key="2">
    <source>
        <dbReference type="EMBL" id="SFE66993.1"/>
    </source>
</evidence>
<feature type="compositionally biased region" description="Basic and acidic residues" evidence="1">
    <location>
        <begin position="15"/>
        <end position="34"/>
    </location>
</feature>
<feature type="region of interest" description="Disordered" evidence="1">
    <location>
        <begin position="1"/>
        <end position="110"/>
    </location>
</feature>
<dbReference type="Proteomes" id="UP000199400">
    <property type="component" value="Unassembled WGS sequence"/>
</dbReference>
<evidence type="ECO:0000256" key="1">
    <source>
        <dbReference type="SAM" id="MobiDB-lite"/>
    </source>
</evidence>
<protein>
    <submittedName>
        <fullName evidence="2">Uncharacterized protein</fullName>
    </submittedName>
</protein>
<reference evidence="3" key="1">
    <citation type="submission" date="2016-10" db="EMBL/GenBank/DDBJ databases">
        <authorList>
            <person name="Varghese N."/>
            <person name="Submissions S."/>
        </authorList>
    </citation>
    <scope>NUCLEOTIDE SEQUENCE [LARGE SCALE GENOMIC DNA]</scope>
    <source>
        <strain evidence="3">ATCC 25963</strain>
    </source>
</reference>
<keyword evidence="3" id="KW-1185">Reference proteome</keyword>
<feature type="compositionally biased region" description="Pro residues" evidence="1">
    <location>
        <begin position="50"/>
        <end position="63"/>
    </location>
</feature>
<organism evidence="2 3">
    <name type="scientific">Nannocystis exedens</name>
    <dbReference type="NCBI Taxonomy" id="54"/>
    <lineage>
        <taxon>Bacteria</taxon>
        <taxon>Pseudomonadati</taxon>
        <taxon>Myxococcota</taxon>
        <taxon>Polyangia</taxon>
        <taxon>Nannocystales</taxon>
        <taxon>Nannocystaceae</taxon>
        <taxon>Nannocystis</taxon>
    </lineage>
</organism>
<dbReference type="STRING" id="54.SAMN02745121_05109"/>
<dbReference type="EMBL" id="FOMX01000017">
    <property type="protein sequence ID" value="SFE66993.1"/>
    <property type="molecule type" value="Genomic_DNA"/>
</dbReference>
<dbReference type="AlphaFoldDB" id="A0A1I2CGQ7"/>
<name>A0A1I2CGQ7_9BACT</name>
<gene>
    <name evidence="2" type="ORF">SAMN02745121_05109</name>
</gene>
<accession>A0A1I2CGQ7</accession>